<dbReference type="Proteomes" id="UP001165121">
    <property type="component" value="Unassembled WGS sequence"/>
</dbReference>
<keyword evidence="1" id="KW-0175">Coiled coil</keyword>
<feature type="region of interest" description="Disordered" evidence="2">
    <location>
        <begin position="173"/>
        <end position="204"/>
    </location>
</feature>
<reference evidence="3" key="1">
    <citation type="submission" date="2023-04" db="EMBL/GenBank/DDBJ databases">
        <title>Phytophthora fragariaefolia NBRC 109709.</title>
        <authorList>
            <person name="Ichikawa N."/>
            <person name="Sato H."/>
            <person name="Tonouchi N."/>
        </authorList>
    </citation>
    <scope>NUCLEOTIDE SEQUENCE</scope>
    <source>
        <strain evidence="3">NBRC 109709</strain>
    </source>
</reference>
<evidence type="ECO:0000256" key="1">
    <source>
        <dbReference type="SAM" id="Coils"/>
    </source>
</evidence>
<organism evidence="3 4">
    <name type="scientific">Phytophthora fragariaefolia</name>
    <dbReference type="NCBI Taxonomy" id="1490495"/>
    <lineage>
        <taxon>Eukaryota</taxon>
        <taxon>Sar</taxon>
        <taxon>Stramenopiles</taxon>
        <taxon>Oomycota</taxon>
        <taxon>Peronosporomycetes</taxon>
        <taxon>Peronosporales</taxon>
        <taxon>Peronosporaceae</taxon>
        <taxon>Phytophthora</taxon>
    </lineage>
</organism>
<gene>
    <name evidence="3" type="ORF">Pfra01_000053300</name>
</gene>
<dbReference type="AlphaFoldDB" id="A0A9W6TLI6"/>
<dbReference type="OrthoDB" id="66500at2759"/>
<dbReference type="EMBL" id="BSXT01000041">
    <property type="protein sequence ID" value="GMF15726.1"/>
    <property type="molecule type" value="Genomic_DNA"/>
</dbReference>
<comment type="caution">
    <text evidence="3">The sequence shown here is derived from an EMBL/GenBank/DDBJ whole genome shotgun (WGS) entry which is preliminary data.</text>
</comment>
<sequence>MGDDALKRAFQALCLDYEELLDEAAQATQPVDERIGLALFKIDEACAAADALRQDAQQIQEQLLAELLANCNELEDIFLRVNLIEVRARDCYSVSRAAGPVFNPSNSVTSLFRSFSIKVSASNRDAGAESAANYATWVLQRGAQDAPSTDGKWSPVEFDFSTKELMQRLEKSDARELGVSISSGSSMGAWGPSEPRSQTPTEQG</sequence>
<feature type="coiled-coil region" evidence="1">
    <location>
        <begin position="42"/>
        <end position="77"/>
    </location>
</feature>
<evidence type="ECO:0000313" key="3">
    <source>
        <dbReference type="EMBL" id="GMF15726.1"/>
    </source>
</evidence>
<evidence type="ECO:0000313" key="4">
    <source>
        <dbReference type="Proteomes" id="UP001165121"/>
    </source>
</evidence>
<protein>
    <submittedName>
        <fullName evidence="3">Unnamed protein product</fullName>
    </submittedName>
</protein>
<name>A0A9W6TLI6_9STRA</name>
<evidence type="ECO:0000256" key="2">
    <source>
        <dbReference type="SAM" id="MobiDB-lite"/>
    </source>
</evidence>
<accession>A0A9W6TLI6</accession>
<feature type="compositionally biased region" description="Polar residues" evidence="2">
    <location>
        <begin position="195"/>
        <end position="204"/>
    </location>
</feature>
<keyword evidence="4" id="KW-1185">Reference proteome</keyword>
<proteinExistence type="predicted"/>